<evidence type="ECO:0000256" key="16">
    <source>
        <dbReference type="ARBA" id="ARBA00023319"/>
    </source>
</evidence>
<proteinExistence type="predicted"/>
<dbReference type="Pfam" id="PF00008">
    <property type="entry name" value="EGF"/>
    <property type="match status" value="2"/>
</dbReference>
<evidence type="ECO:0000256" key="15">
    <source>
        <dbReference type="ARBA" id="ARBA00023290"/>
    </source>
</evidence>
<evidence type="ECO:0000256" key="23">
    <source>
        <dbReference type="PROSITE-ProRule" id="PRU00302"/>
    </source>
</evidence>
<keyword evidence="32" id="KW-1185">Reference proteome</keyword>
<feature type="domain" description="Link" evidence="30">
    <location>
        <begin position="220"/>
        <end position="317"/>
    </location>
</feature>
<dbReference type="FunFam" id="3.10.100.10:FF:000002">
    <property type="entry name" value="Hyaluronan proteoglycan link protein 1"/>
    <property type="match status" value="1"/>
</dbReference>
<dbReference type="InterPro" id="IPR018097">
    <property type="entry name" value="EGF_Ca-bd_CS"/>
</dbReference>
<reference evidence="31 32" key="1">
    <citation type="journal article" date="2019" name="Mol. Ecol. Resour.">
        <title>Chromosome-level genome assembly of Triplophysa tibetana, a fish adapted to the harsh high-altitude environment of the Tibetan Plateau.</title>
        <authorList>
            <person name="Yang X."/>
            <person name="Liu H."/>
            <person name="Ma Z."/>
            <person name="Zou Y."/>
            <person name="Zou M."/>
            <person name="Mao Y."/>
            <person name="Li X."/>
            <person name="Wang H."/>
            <person name="Chen T."/>
            <person name="Wang W."/>
            <person name="Yang R."/>
        </authorList>
    </citation>
    <scope>NUCLEOTIDE SEQUENCE [LARGE SCALE GENOMIC DNA]</scope>
    <source>
        <strain evidence="31">TTIB1903HZAU</strain>
        <tissue evidence="31">Muscle</tissue>
    </source>
</reference>
<dbReference type="Pfam" id="PF00059">
    <property type="entry name" value="Lectin_C"/>
    <property type="match status" value="1"/>
</dbReference>
<dbReference type="InterPro" id="IPR000742">
    <property type="entry name" value="EGF"/>
</dbReference>
<evidence type="ECO:0000259" key="28">
    <source>
        <dbReference type="PROSITE" id="PS50835"/>
    </source>
</evidence>
<dbReference type="PROSITE" id="PS50835">
    <property type="entry name" value="IG_LIKE"/>
    <property type="match status" value="1"/>
</dbReference>
<feature type="compositionally biased region" description="Polar residues" evidence="25">
    <location>
        <begin position="1318"/>
        <end position="1349"/>
    </location>
</feature>
<dbReference type="GO" id="GO:0030246">
    <property type="term" value="F:carbohydrate binding"/>
    <property type="evidence" value="ECO:0007669"/>
    <property type="project" value="UniProtKB-KW"/>
</dbReference>
<dbReference type="GO" id="GO:0060218">
    <property type="term" value="P:hematopoietic stem cell differentiation"/>
    <property type="evidence" value="ECO:0007669"/>
    <property type="project" value="UniProtKB-ARBA"/>
</dbReference>
<dbReference type="Pfam" id="PF07686">
    <property type="entry name" value="V-set"/>
    <property type="match status" value="1"/>
</dbReference>
<dbReference type="PROSITE" id="PS01241">
    <property type="entry name" value="LINK_1"/>
    <property type="match status" value="1"/>
</dbReference>
<dbReference type="GO" id="GO:0007417">
    <property type="term" value="P:central nervous system development"/>
    <property type="evidence" value="ECO:0007669"/>
    <property type="project" value="TreeGrafter"/>
</dbReference>
<dbReference type="CDD" id="cd03517">
    <property type="entry name" value="Link_domain_CSPGs_modules_1_3"/>
    <property type="match status" value="1"/>
</dbReference>
<keyword evidence="4" id="KW-0272">Extracellular matrix</keyword>
<dbReference type="SUPFAM" id="SSF57535">
    <property type="entry name" value="Complement control module/SCR domain"/>
    <property type="match status" value="1"/>
</dbReference>
<feature type="region of interest" description="Disordered" evidence="25">
    <location>
        <begin position="3656"/>
        <end position="3713"/>
    </location>
</feature>
<dbReference type="Gene3D" id="2.10.70.10">
    <property type="entry name" value="Complement Module, domain 1"/>
    <property type="match status" value="1"/>
</dbReference>
<feature type="compositionally biased region" description="Low complexity" evidence="25">
    <location>
        <begin position="3108"/>
        <end position="3119"/>
    </location>
</feature>
<keyword evidence="16" id="KW-0393">Immunoglobulin domain</keyword>
<dbReference type="GO" id="GO:0005886">
    <property type="term" value="C:plasma membrane"/>
    <property type="evidence" value="ECO:0007669"/>
    <property type="project" value="UniProtKB-ARBA"/>
</dbReference>
<dbReference type="Gene3D" id="2.10.25.10">
    <property type="entry name" value="Laminin"/>
    <property type="match status" value="2"/>
</dbReference>
<evidence type="ECO:0000259" key="27">
    <source>
        <dbReference type="PROSITE" id="PS50041"/>
    </source>
</evidence>
<evidence type="ECO:0000256" key="3">
    <source>
        <dbReference type="ARBA" id="ARBA00022525"/>
    </source>
</evidence>
<feature type="compositionally biased region" description="Polar residues" evidence="25">
    <location>
        <begin position="3471"/>
        <end position="3490"/>
    </location>
</feature>
<dbReference type="FunFam" id="2.10.70.10:FF:000003">
    <property type="entry name" value="Versican core protein"/>
    <property type="match status" value="1"/>
</dbReference>
<dbReference type="InterPro" id="IPR035976">
    <property type="entry name" value="Sushi/SCR/CCP_sf"/>
</dbReference>
<keyword evidence="7" id="KW-0732">Signal</keyword>
<dbReference type="GO" id="GO:0007155">
    <property type="term" value="P:cell adhesion"/>
    <property type="evidence" value="ECO:0007669"/>
    <property type="project" value="InterPro"/>
</dbReference>
<dbReference type="SMART" id="SM00179">
    <property type="entry name" value="EGF_CA"/>
    <property type="match status" value="1"/>
</dbReference>
<dbReference type="SMART" id="SM00406">
    <property type="entry name" value="IGv"/>
    <property type="match status" value="1"/>
</dbReference>
<keyword evidence="6 23" id="KW-0768">Sushi</keyword>
<evidence type="ECO:0000256" key="14">
    <source>
        <dbReference type="ARBA" id="ARBA00023273"/>
    </source>
</evidence>
<feature type="region of interest" description="Disordered" evidence="25">
    <location>
        <begin position="1953"/>
        <end position="1989"/>
    </location>
</feature>
<dbReference type="CDD" id="cd03588">
    <property type="entry name" value="CLECT_CSPGs"/>
    <property type="match status" value="1"/>
</dbReference>
<feature type="region of interest" description="Disordered" evidence="25">
    <location>
        <begin position="3737"/>
        <end position="3765"/>
    </location>
</feature>
<keyword evidence="9" id="KW-0677">Repeat</keyword>
<keyword evidence="12 22" id="KW-1015">Disulfide bond</keyword>
<dbReference type="GO" id="GO:0005509">
    <property type="term" value="F:calcium ion binding"/>
    <property type="evidence" value="ECO:0007669"/>
    <property type="project" value="InterPro"/>
</dbReference>
<dbReference type="GO" id="GO:0001501">
    <property type="term" value="P:skeletal system development"/>
    <property type="evidence" value="ECO:0007669"/>
    <property type="project" value="TreeGrafter"/>
</dbReference>
<dbReference type="SMART" id="SM00034">
    <property type="entry name" value="CLECT"/>
    <property type="match status" value="1"/>
</dbReference>
<name>A0A5A9P3T5_9TELE</name>
<dbReference type="SMART" id="SM00032">
    <property type="entry name" value="CCP"/>
    <property type="match status" value="1"/>
</dbReference>
<evidence type="ECO:0000256" key="5">
    <source>
        <dbReference type="ARBA" id="ARBA00022536"/>
    </source>
</evidence>
<keyword evidence="10" id="KW-0106">Calcium</keyword>
<feature type="domain" description="C-type lectin" evidence="27">
    <location>
        <begin position="3942"/>
        <end position="4056"/>
    </location>
</feature>
<feature type="region of interest" description="Disordered" evidence="25">
    <location>
        <begin position="3468"/>
        <end position="3490"/>
    </location>
</feature>
<dbReference type="GO" id="GO:0045202">
    <property type="term" value="C:synapse"/>
    <property type="evidence" value="ECO:0007669"/>
    <property type="project" value="TreeGrafter"/>
</dbReference>
<dbReference type="FunFam" id="3.10.100.10:FF:000011">
    <property type="entry name" value="Aggrecan core protein"/>
    <property type="match status" value="1"/>
</dbReference>
<dbReference type="InterPro" id="IPR003599">
    <property type="entry name" value="Ig_sub"/>
</dbReference>
<feature type="region of interest" description="Disordered" evidence="25">
    <location>
        <begin position="3084"/>
        <end position="3119"/>
    </location>
</feature>
<feature type="region of interest" description="Disordered" evidence="25">
    <location>
        <begin position="1511"/>
        <end position="1532"/>
    </location>
</feature>
<dbReference type="GO" id="GO:0002052">
    <property type="term" value="P:positive regulation of neuroblast proliferation"/>
    <property type="evidence" value="ECO:0007669"/>
    <property type="project" value="TreeGrafter"/>
</dbReference>
<comment type="function">
    <text evidence="17">May play a role in intercellular signaling and in connecting cells with the extracellular matrix. May take part in the regulation of cell motility, growth and differentiation. Binds hyaluronic acid.</text>
</comment>
<comment type="subcellular location">
    <subcellularLocation>
        <location evidence="1">Cell projection</location>
        <location evidence="1">Cilium</location>
        <location evidence="1">Photoreceptor outer segment</location>
    </subcellularLocation>
    <subcellularLocation>
        <location evidence="2">Secreted</location>
        <location evidence="2">Extracellular space</location>
        <location evidence="2">Extracellular matrix</location>
        <location evidence="2">Interphotoreceptor matrix</location>
    </subcellularLocation>
</comment>
<evidence type="ECO:0000256" key="18">
    <source>
        <dbReference type="ARBA" id="ARBA00044099"/>
    </source>
</evidence>
<evidence type="ECO:0000256" key="9">
    <source>
        <dbReference type="ARBA" id="ARBA00022737"/>
    </source>
</evidence>
<organism evidence="31 32">
    <name type="scientific">Triplophysa tibetana</name>
    <dbReference type="NCBI Taxonomy" id="1572043"/>
    <lineage>
        <taxon>Eukaryota</taxon>
        <taxon>Metazoa</taxon>
        <taxon>Chordata</taxon>
        <taxon>Craniata</taxon>
        <taxon>Vertebrata</taxon>
        <taxon>Euteleostomi</taxon>
        <taxon>Actinopterygii</taxon>
        <taxon>Neopterygii</taxon>
        <taxon>Teleostei</taxon>
        <taxon>Ostariophysi</taxon>
        <taxon>Cypriniformes</taxon>
        <taxon>Nemacheilidae</taxon>
        <taxon>Triplophysa</taxon>
    </lineage>
</organism>
<evidence type="ECO:0000313" key="32">
    <source>
        <dbReference type="Proteomes" id="UP000324632"/>
    </source>
</evidence>
<dbReference type="InterPro" id="IPR013106">
    <property type="entry name" value="Ig_V-set"/>
</dbReference>
<feature type="region of interest" description="Disordered" evidence="25">
    <location>
        <begin position="2609"/>
        <end position="2638"/>
    </location>
</feature>
<dbReference type="InterPro" id="IPR007110">
    <property type="entry name" value="Ig-like_dom"/>
</dbReference>
<dbReference type="CDD" id="cd00033">
    <property type="entry name" value="CCP"/>
    <property type="match status" value="1"/>
</dbReference>
<evidence type="ECO:0000256" key="6">
    <source>
        <dbReference type="ARBA" id="ARBA00022659"/>
    </source>
</evidence>
<keyword evidence="11" id="KW-0654">Proteoglycan</keyword>
<dbReference type="GO" id="GO:0005615">
    <property type="term" value="C:extracellular space"/>
    <property type="evidence" value="ECO:0007669"/>
    <property type="project" value="TreeGrafter"/>
</dbReference>
<dbReference type="GO" id="GO:0072534">
    <property type="term" value="C:perineuronal net"/>
    <property type="evidence" value="ECO:0007669"/>
    <property type="project" value="TreeGrafter"/>
</dbReference>
<dbReference type="Pfam" id="PF00193">
    <property type="entry name" value="Xlink"/>
    <property type="match status" value="2"/>
</dbReference>
<dbReference type="PROSITE" id="PS00615">
    <property type="entry name" value="C_TYPE_LECTIN_1"/>
    <property type="match status" value="1"/>
</dbReference>
<dbReference type="InterPro" id="IPR001304">
    <property type="entry name" value="C-type_lectin-like"/>
</dbReference>
<evidence type="ECO:0000259" key="29">
    <source>
        <dbReference type="PROSITE" id="PS50923"/>
    </source>
</evidence>
<dbReference type="PROSITE" id="PS50963">
    <property type="entry name" value="LINK_2"/>
    <property type="match status" value="2"/>
</dbReference>
<dbReference type="PRINTS" id="PR01265">
    <property type="entry name" value="LINKMODULE"/>
</dbReference>
<dbReference type="GO" id="GO:0010001">
    <property type="term" value="P:glial cell differentiation"/>
    <property type="evidence" value="ECO:0007669"/>
    <property type="project" value="TreeGrafter"/>
</dbReference>
<dbReference type="InterPro" id="IPR036179">
    <property type="entry name" value="Ig-like_dom_sf"/>
</dbReference>
<dbReference type="FunFam" id="2.10.25.10:FF:000472">
    <property type="entry name" value="Uncharacterized protein, isoform A"/>
    <property type="match status" value="1"/>
</dbReference>
<dbReference type="Gene3D" id="2.60.40.10">
    <property type="entry name" value="Immunoglobulins"/>
    <property type="match status" value="1"/>
</dbReference>
<comment type="caution">
    <text evidence="22">Lacks conserved residue(s) required for the propagation of feature annotation.</text>
</comment>
<feature type="disulfide bond" evidence="22">
    <location>
        <begin position="3919"/>
        <end position="3928"/>
    </location>
</feature>
<feature type="domain" description="EGF-like" evidence="26">
    <location>
        <begin position="3893"/>
        <end position="3929"/>
    </location>
</feature>
<evidence type="ECO:0000256" key="4">
    <source>
        <dbReference type="ARBA" id="ARBA00022530"/>
    </source>
</evidence>
<feature type="disulfide bond" evidence="22">
    <location>
        <begin position="3881"/>
        <end position="3890"/>
    </location>
</feature>
<evidence type="ECO:0000256" key="22">
    <source>
        <dbReference type="PROSITE-ProRule" id="PRU00076"/>
    </source>
</evidence>
<dbReference type="InterPro" id="IPR050691">
    <property type="entry name" value="Hyaluronan_bind_Proteoglycan"/>
</dbReference>
<feature type="disulfide bond" evidence="24">
    <location>
        <begin position="264"/>
        <end position="285"/>
    </location>
</feature>
<dbReference type="InterPro" id="IPR018378">
    <property type="entry name" value="C-type_lectin_CS"/>
</dbReference>
<evidence type="ECO:0000256" key="13">
    <source>
        <dbReference type="ARBA" id="ARBA00023180"/>
    </source>
</evidence>
<evidence type="ECO:0000256" key="11">
    <source>
        <dbReference type="ARBA" id="ARBA00022974"/>
    </source>
</evidence>
<keyword evidence="8" id="KW-0430">Lectin</keyword>
<comment type="caution">
    <text evidence="31">The sequence shown here is derived from an EMBL/GenBank/DDBJ whole genome shotgun (WGS) entry which is preliminary data.</text>
</comment>
<evidence type="ECO:0000256" key="2">
    <source>
        <dbReference type="ARBA" id="ARBA00004593"/>
    </source>
</evidence>
<sequence length="4577" mass="494068">MRPISGLLSGKVTLPCHFFNIPTVAPSSNTTAQGKEYLRIKWTKIEGGVESTVLVAQNGIIKIGSAYKTRVSVPSHPEDIGDASLTMVKLRASDAGTYRCEVMFGIEDTQDTVSLDVDGVVFHYRSQSSRYSLNYAEAVQICKDVGSTIATGEQLKAAYEDGFDQCDAGWLADQTVRYPITTPRLGCFGNLLKKPGVRSYGPRKPTDTFDVYCYVDKLEGNVFFAPTINKMTFEEAKTECESQNAVLASPGQLHAAWRQGLDRCDYGWISDGSARHPVAVPRQQCGGGLLGIRTMYRYRNQTGFPDPNTKLGAYCFKGFTFVFNQSSWVDVTIHDGTTMQPNSTKESMAAQTRSPDADLSHVPEVFASSQVTSDDAQSLTDAFDGPAPTDIPYMFSTSMAPPKTSHASDGLESFENLSTLSVKSEGSVSATAFPDFDISEFGTEMVEEDVVRGEPTSAVPTTKETPMEKPEDSSIIEVDTILPEILLSASPSTKPMFAIGKTEEAVLVGVTTERVLDLVDLSTVEPSVTSIVPDSRLYTVEVSQSSTEQTMGAIGPVTIVNIDEFGNKIESPSSTHSSFTMATEATFSESAMSTVFPEYEDDIASENNVMAEPSAHMFTHKSTSPESEPTDTSRRVTSNTVTDTASVSTVYMCNTQPGEISTEGISIPTHNEIETFTISLQSGAIELTDRASMPQDISVPVSTKLAGGSAMTTSTPMGGGISHEEYDSGTSEAPKDIEIEAKDTITDFESVNQSQIPFTETPFQPSQPAVNPEEPDDILYISHVDGEPITTPIERFINGKHERTLRPENVVLEVRGDTFGSESHMNQNLTQINEQATTFKFESSLIEAGKTPHGSQVSGSSMISPLLSTTLEPENVFLNGSTVEDSTLLSPSVAGSEGEIRIAEGTIMPRILSSATTEKSSSTTHLTLETTIIPLENTVDYNDTTESSHLVHHASTPNPDYSEMFSKKFTTASSLLTTTKSDQELATNIYESTGTVSVASSKDAKTSDFQTTKTFTKQPISTPDTNVTALESLSTGSTVTSPDNEISSSSVTTASVMEVTELSAKPSESIITNVSDTLFSSEQTEHFDDSFSESTVTSIATSEKMATTDGLSPSSVTSLLMATEIYGSGDETSYIIGKVATTRNSSIITPSKSDQEFTETAFEGTETVLLPISTIAVTIIDQIAETHTIQPVSTPDSTAHTLESLSTGRTVKSQDDEMEATEPSAKLPESTIIDVSDSMFSSAQKEIGQISESTEKSTVTSEEITTQDVLSPSSFLSVLSSTEIHGSGDDTSHIFSTEFTTTSSSLLTTTKSDKELPKTTSVSTATASILSSTEAETIDSQTTETPTKQPVSTLDYTLAVHAHETLSTGSTVTSQDGEISHSSVTTENVTEATVKPSESTITDVSETKDVLSPSRFTSFASSVTNGSGDETFDMLSKVITATSSSYLSTAKPDQELTKTASDTTGTFSIQIIRGNETVENQTTEKHTKEPVSTLDSTVTVHSIEALKTDGTVTSQDDDVSHSSVTASSVSDATELSEKTSEFNITDVSENQFSSSKIEHLDEKLPESTVTSIEKITTTDVLLPSSFISVLFTEIDGSGDDTSIMFSKEFTTRSPILFTTTKSDEGLSKAASHATATVPVFSSTGAKTPNNQSEDTNTKQPVSTLDSSVAIHTTESVKSGHTVTGQDDEISHSSVTTGSVTAATEISAKPSESTITDLSSGTTEHLDEKLFQSTVKSLVTSEKMTRKRMLSPSSFRSVLSSTEFEGSGDNRSDMFSKDFKTTSSSVLSTSIPDQDVTKTASASTGTSSITISTGAVTITNHTAETHAKHPVSTLDSAVTSIVTLENMTTKHSLSASGLTSVLSSTEFEASGDETSDTFHKEFTTARSSLFSTTIPDQELSKIAYASTGTASIVSSTGSVTITEQTAETDTKQSVSTLDSTATVHTLESFSTGSTVTSQYDEMSQSPDTTESVTATTEPFAKPSKSPITDVSETLFSSTQTDMRKLSESTVNSTVKSDEITTIDVLSSSSFTSVLPFTDIDGSGDETSDMLSKFFTTTKPEKEHIETASDETGTISMSVSTGTETKDKQTAQTHTKQPVYTLDYNVTVHTLQSLNTGSTVTNQDDEISQGSVTAESVTEATDVLPPSSFTSVLSFTEMEGSGDETSNVFPKELTTSSYFFSTTKPDQNKRTKTSSTSTPSIPSSTGAMSISDRTVETHTKLPVSTLDSTVTVHTLESLSTVTRQDDETYHSTDTTGIVMEAKSTIVDISETLISSAQMETLGDQITATKTATLESMTKKYVLSPSGLTPRVSTESAGSRDEVIDMFTTTKSQEDLAKTASDATGTVSISRSTGAENPDDHTTQTPTKEPVSTLDSTVTAPTFEFLSSTGSTVTVQDFEMSHSSVTSSSVTELTDLLAKPSESTIVDVSEIINVLSLSSFTSVLPFTTTDSSGDETSDMFSKVISTTSSAYLTTAKSDGELTKTASDATGSVSIPISTGAKTVENQTTETHTKDSVLTLDSTVTAHALETLSIGSTVTSQDDGMSHSSVITASVTEATELSAKPSASTIIEVSETYSQTEHLDEKLYESTVTSTEKIKSKDVLLSSPTSVLSSAEIDGSGDETSDMISKEFPTSSSSLFTTTKPDQEVTETAFDATGKILMPSSGGVDTTDNQTTDLNAKQYVSILDSTVTVHTLESLSTGSTVTSQDDEIFHSSVTARSVTKTTEISTKTSEFTDVSSIQIDSSVSVTPSLTVTPMSISKIFASSFYKIPSKHTTASFVDAEDDTEDDEGSGKQFSQVSSVIHDSSAATKTQTSFFTIPLTSTASSPFTPVVVDSGITEGDHEATHSEDSIKEDRVTLTTKTYDNYSVATDEAELSEAFNTSESENFESPTKSTLLSSTFQTAVKVFVNEHISDLTHENEANEDYGSGGEISPEVLEAIPSQATPLEDISTMVFTQPQKTVSYSSTPAPMLSSTSDLSFFESRSTLRPNTLETDFDGSAISTTDNDHEFTPPEESTNETSDISSTKAYEDPTVITDEAEIDENGVSSIESKTATTYFVSPPTSSPSSSLLSSSKPTVTFTTSVLEDGSGDIIEGSAEGDEGEDEGSGVDTTPLTSSPLLSKKLMEETTVSTTSFGLASSKHDSTPTTTPEMQRALSNTLVSVAAETEHEPSVGLFTTSKANLTFDLGGRLTTSVTSQGPVSISTKSVLYEDNTDQQVTTVTPVNTVLILTEDEKDEDEQFPTVTNSMRAHSIKLEVITEDDMIIDADAVSISELSSPFNPTIITEEAVGIREIVITPQPSTTMTEETDGSGIGGTELNQLYGTYEREGVLVQQTTSSPDILHSSLTYEGEEMQATQTPETTSAEVPDNTQAGQTSIESTEATMETQTGDFSEDPNEITNSEQIEVSPGSDLISTAFVNIDVSPDHLSLTGPVTGSVDSQTTSMSEYIKTTKKTVTADVTYFTDETEEPLDVISSDSGTTNQSFSSTDDASGDQTIEMFTDGLTDLAPLTAEDEDMSTLSNLSPSPSVATDFVINLATTPLPKAISVTDGETYQQALSEMTFTHKPQTNIGTGEEEPLTSTTIPESLISSSEFYNNTEKETIMETPPSTHIPRLSDQPTSTPSFNFPEEGAESIVDYDTISEPYSVESMPDFINKTESTTEIDIENKTSLESSTDDATRIDSETSFEATSETEIDTKTTASSKPKVSTTSIDDNMHPEVMSTGLQVVTYGPISAALSEVENTSQPKDDTGLISSAKPEYEGSEMSTSSKGSLDEVSIIIPSSEEVQTVFISTTTTSPMFWTPESFSKENASRKQEVAGLIEEAINPTTEIPIQEQDNSEATTKDLGYIITGQTFDIPGVHTCSENVCLNDGSCVKMGGAQMCRCPPGYNGERCEKDFDECHSNPCRNGGTCIDGLNSFSCLCLPSYAGALCEKDTETCSYSWHKFQGQCYKHFPYRRNWDTAERECRLQGAHLASIISHEEQQYINRLSHDYQWIGLNDKMFEKDFRWTDGSVVQYENWRPNQPDSFFSSGEDCVVMIWHEDGQWNDVPCNYHLTFTCKKGTVSCTQPPLVHNARTFGLPRPRYEINSLIRYQCMDGFIQRHVPTIRCRGDGLWDLPRISCMSRIDCCQLRFNMFYTKQYVNGERYVDFTMVKMLKDERHGMEKTWMYNDRGNARRKAVKLVNELIENEQHSSGMGDAKCELSVCVDDSEESEMQTSDGESDQGPYFEDKEIHEISVTSGEDLPNLEEQCSHQVGDLQSSLARLKDERHGMEKTWMYNDRGNARRKAVKLVNELIENEQHSSGMGDAKCELSVCVDDSEESEMQTSDGESDQGPYFEDKEIHEISVTSGEDLPNLEEQCSHQVGDLQSSLASSSSTCVEEATKKLDKEHMDGPVPECFSQQVCQFKVLAIDDIIVKPNERDSCIKIDKKFILVRNIVEDKGIVYIVGNEYKQVEVFFKYPVDSNELGIYVVSKLSTNITCFMIEKKLQKYMFHIVVFDDTNEVEVVLSLWIKDVECMWPPNKIDAAKAVKSQECPGDEWKPHTARIIFTSNDYNAARLKLPEAVNHTDIGSDGGNSSIQF</sequence>
<protein>
    <recommendedName>
        <fullName evidence="18">Versican core protein</fullName>
    </recommendedName>
    <alternativeName>
        <fullName evidence="19">Chondroitin sulfate proteoglycan core protein 2</fullName>
    </alternativeName>
    <alternativeName>
        <fullName evidence="20">Large fibroblast proteoglycan</fullName>
    </alternativeName>
    <alternativeName>
        <fullName evidence="21">PG-M</fullName>
    </alternativeName>
</protein>
<dbReference type="Gene3D" id="3.10.100.10">
    <property type="entry name" value="Mannose-Binding Protein A, subunit A"/>
    <property type="match status" value="3"/>
</dbReference>
<feature type="region of interest" description="Disordered" evidence="25">
    <location>
        <begin position="3129"/>
        <end position="3148"/>
    </location>
</feature>
<feature type="region of interest" description="Disordered" evidence="25">
    <location>
        <begin position="1676"/>
        <end position="1696"/>
    </location>
</feature>
<feature type="compositionally biased region" description="Polar residues" evidence="25">
    <location>
        <begin position="2338"/>
        <end position="2352"/>
    </location>
</feature>
<dbReference type="PROSITE" id="PS50041">
    <property type="entry name" value="C_TYPE_LECTIN_2"/>
    <property type="match status" value="1"/>
</dbReference>
<feature type="compositionally biased region" description="Low complexity" evidence="25">
    <location>
        <begin position="2191"/>
        <end position="2203"/>
    </location>
</feature>
<feature type="compositionally biased region" description="Polar residues" evidence="25">
    <location>
        <begin position="3351"/>
        <end position="3387"/>
    </location>
</feature>
<dbReference type="PROSITE" id="PS00010">
    <property type="entry name" value="ASX_HYDROXYL"/>
    <property type="match status" value="1"/>
</dbReference>
<dbReference type="EMBL" id="SOYY01000009">
    <property type="protein sequence ID" value="KAA0716628.1"/>
    <property type="molecule type" value="Genomic_DNA"/>
</dbReference>
<feature type="region of interest" description="Disordered" evidence="25">
    <location>
        <begin position="1313"/>
        <end position="1349"/>
    </location>
</feature>
<dbReference type="CDD" id="cd03520">
    <property type="entry name" value="Link_domain_CSPGs_modules_2_4"/>
    <property type="match status" value="1"/>
</dbReference>
<dbReference type="PROSITE" id="PS50923">
    <property type="entry name" value="SUSHI"/>
    <property type="match status" value="1"/>
</dbReference>
<dbReference type="InterPro" id="IPR033987">
    <property type="entry name" value="CSPG_CTLD"/>
</dbReference>
<feature type="region of interest" description="Disordered" evidence="25">
    <location>
        <begin position="2178"/>
        <end position="2207"/>
    </location>
</feature>
<feature type="region of interest" description="Disordered" evidence="25">
    <location>
        <begin position="1192"/>
        <end position="1224"/>
    </location>
</feature>
<feature type="region of interest" description="Disordered" evidence="25">
    <location>
        <begin position="2332"/>
        <end position="2372"/>
    </location>
</feature>
<feature type="domain" description="Link" evidence="30">
    <location>
        <begin position="120"/>
        <end position="215"/>
    </location>
</feature>
<feature type="domain" description="Sushi" evidence="29">
    <location>
        <begin position="4060"/>
        <end position="4120"/>
    </location>
</feature>
<dbReference type="SUPFAM" id="SSF57196">
    <property type="entry name" value="EGF/Laminin"/>
    <property type="match status" value="1"/>
</dbReference>
<dbReference type="CDD" id="cd00054">
    <property type="entry name" value="EGF_CA"/>
    <property type="match status" value="2"/>
</dbReference>
<evidence type="ECO:0000256" key="20">
    <source>
        <dbReference type="ARBA" id="ARBA00044263"/>
    </source>
</evidence>
<evidence type="ECO:0000256" key="10">
    <source>
        <dbReference type="ARBA" id="ARBA00022837"/>
    </source>
</evidence>
<dbReference type="InterPro" id="IPR001881">
    <property type="entry name" value="EGF-like_Ca-bd_dom"/>
</dbReference>
<feature type="region of interest" description="Disordered" evidence="25">
    <location>
        <begin position="617"/>
        <end position="639"/>
    </location>
</feature>
<dbReference type="InterPro" id="IPR016186">
    <property type="entry name" value="C-type_lectin-like/link_sf"/>
</dbReference>
<keyword evidence="3" id="KW-0964">Secreted</keyword>
<keyword evidence="13" id="KW-0325">Glycoprotein</keyword>
<feature type="compositionally biased region" description="Polar residues" evidence="25">
    <location>
        <begin position="3011"/>
        <end position="3024"/>
    </location>
</feature>
<dbReference type="Proteomes" id="UP000324632">
    <property type="component" value="Chromosome 9"/>
</dbReference>
<dbReference type="GO" id="GO:1901222">
    <property type="term" value="P:regulation of non-canonical NF-kappaB signal transduction"/>
    <property type="evidence" value="ECO:0007669"/>
    <property type="project" value="UniProtKB-ARBA"/>
</dbReference>
<evidence type="ECO:0000256" key="17">
    <source>
        <dbReference type="ARBA" id="ARBA00043896"/>
    </source>
</evidence>
<dbReference type="GO" id="GO:0001750">
    <property type="term" value="C:photoreceptor outer segment"/>
    <property type="evidence" value="ECO:0007669"/>
    <property type="project" value="UniProtKB-SubCell"/>
</dbReference>
<dbReference type="PANTHER" id="PTHR22804:SF6">
    <property type="entry name" value="VERSICAN CORE PROTEIN"/>
    <property type="match status" value="1"/>
</dbReference>
<dbReference type="PANTHER" id="PTHR22804">
    <property type="entry name" value="AGGRECAN/VERSICAN PROTEOGLYCAN"/>
    <property type="match status" value="1"/>
</dbReference>
<evidence type="ECO:0000256" key="25">
    <source>
        <dbReference type="SAM" id="MobiDB-lite"/>
    </source>
</evidence>
<feature type="disulfide bond" evidence="23">
    <location>
        <begin position="4062"/>
        <end position="4105"/>
    </location>
</feature>
<dbReference type="InterPro" id="IPR013783">
    <property type="entry name" value="Ig-like_fold"/>
</dbReference>
<dbReference type="InterPro" id="IPR000436">
    <property type="entry name" value="Sushi_SCR_CCP_dom"/>
</dbReference>
<feature type="compositionally biased region" description="Polar residues" evidence="25">
    <location>
        <begin position="1953"/>
        <end position="1975"/>
    </location>
</feature>
<feature type="compositionally biased region" description="Acidic residues" evidence="25">
    <location>
        <begin position="3094"/>
        <end position="3104"/>
    </location>
</feature>
<evidence type="ECO:0000256" key="24">
    <source>
        <dbReference type="PROSITE-ProRule" id="PRU00323"/>
    </source>
</evidence>
<feature type="compositionally biased region" description="Polar residues" evidence="25">
    <location>
        <begin position="3656"/>
        <end position="3669"/>
    </location>
</feature>
<feature type="domain" description="EGF-like" evidence="26">
    <location>
        <begin position="3855"/>
        <end position="3891"/>
    </location>
</feature>
<feature type="region of interest" description="Disordered" evidence="25">
    <location>
        <begin position="3348"/>
        <end position="3393"/>
    </location>
</feature>
<feature type="region of interest" description="Disordered" evidence="25">
    <location>
        <begin position="448"/>
        <end position="472"/>
    </location>
</feature>
<feature type="region of interest" description="Disordered" evidence="25">
    <location>
        <begin position="3563"/>
        <end position="3583"/>
    </location>
</feature>
<dbReference type="SMART" id="SM00409">
    <property type="entry name" value="IG"/>
    <property type="match status" value="1"/>
</dbReference>
<feature type="compositionally biased region" description="Polar residues" evidence="25">
    <location>
        <begin position="1192"/>
        <end position="1211"/>
    </location>
</feature>
<feature type="region of interest" description="Disordered" evidence="25">
    <location>
        <begin position="2988"/>
        <end position="3025"/>
    </location>
</feature>
<dbReference type="InterPro" id="IPR000538">
    <property type="entry name" value="Link_dom"/>
</dbReference>
<keyword evidence="15" id="KW-0373">Hyaluronic acid</keyword>
<evidence type="ECO:0000256" key="8">
    <source>
        <dbReference type="ARBA" id="ARBA00022734"/>
    </source>
</evidence>
<feature type="disulfide bond" evidence="24">
    <location>
        <begin position="166"/>
        <end position="187"/>
    </location>
</feature>
<dbReference type="InterPro" id="IPR016187">
    <property type="entry name" value="CTDL_fold"/>
</dbReference>
<dbReference type="InterPro" id="IPR000152">
    <property type="entry name" value="EGF-type_Asp/Asn_hydroxyl_site"/>
</dbReference>
<dbReference type="PROSITE" id="PS50026">
    <property type="entry name" value="EGF_3"/>
    <property type="match status" value="2"/>
</dbReference>
<feature type="compositionally biased region" description="Low complexity" evidence="25">
    <location>
        <begin position="1521"/>
        <end position="1532"/>
    </location>
</feature>
<dbReference type="GO" id="GO:0033165">
    <property type="term" value="C:interphotoreceptor matrix"/>
    <property type="evidence" value="ECO:0007669"/>
    <property type="project" value="UniProtKB-SubCell"/>
</dbReference>
<feature type="compositionally biased region" description="Polar residues" evidence="25">
    <location>
        <begin position="3694"/>
        <end position="3709"/>
    </location>
</feature>
<dbReference type="PROSITE" id="PS00022">
    <property type="entry name" value="EGF_1"/>
    <property type="match status" value="2"/>
</dbReference>
<keyword evidence="14" id="KW-0966">Cell projection</keyword>
<evidence type="ECO:0000259" key="26">
    <source>
        <dbReference type="PROSITE" id="PS50026"/>
    </source>
</evidence>
<dbReference type="Pfam" id="PF00084">
    <property type="entry name" value="Sushi"/>
    <property type="match status" value="1"/>
</dbReference>
<dbReference type="PROSITE" id="PS01187">
    <property type="entry name" value="EGF_CA"/>
    <property type="match status" value="1"/>
</dbReference>
<feature type="region of interest" description="Disordered" evidence="25">
    <location>
        <begin position="1640"/>
        <end position="1662"/>
    </location>
</feature>
<evidence type="ECO:0000259" key="30">
    <source>
        <dbReference type="PROSITE" id="PS50963"/>
    </source>
</evidence>
<dbReference type="PROSITE" id="PS01186">
    <property type="entry name" value="EGF_2"/>
    <property type="match status" value="1"/>
</dbReference>
<feature type="disulfide bond" evidence="23">
    <location>
        <begin position="4091"/>
        <end position="4118"/>
    </location>
</feature>
<dbReference type="SMART" id="SM00181">
    <property type="entry name" value="EGF"/>
    <property type="match status" value="2"/>
</dbReference>
<keyword evidence="5 22" id="KW-0245">EGF-like domain</keyword>
<feature type="region of interest" description="Disordered" evidence="25">
    <location>
        <begin position="1755"/>
        <end position="1775"/>
    </location>
</feature>
<gene>
    <name evidence="31" type="ORF">E1301_Tti022001</name>
</gene>
<evidence type="ECO:0000256" key="1">
    <source>
        <dbReference type="ARBA" id="ARBA00004504"/>
    </source>
</evidence>
<dbReference type="FunFam" id="3.10.100.10:FF:000003">
    <property type="entry name" value="Versican core protein"/>
    <property type="match status" value="1"/>
</dbReference>
<evidence type="ECO:0000313" key="31">
    <source>
        <dbReference type="EMBL" id="KAA0716628.1"/>
    </source>
</evidence>
<dbReference type="GO" id="GO:0005540">
    <property type="term" value="F:hyaluronic acid binding"/>
    <property type="evidence" value="ECO:0007669"/>
    <property type="project" value="UniProtKB-KW"/>
</dbReference>
<evidence type="ECO:0000256" key="7">
    <source>
        <dbReference type="ARBA" id="ARBA00022729"/>
    </source>
</evidence>
<dbReference type="SUPFAM" id="SSF48726">
    <property type="entry name" value="Immunoglobulin"/>
    <property type="match status" value="1"/>
</dbReference>
<feature type="domain" description="Ig-like" evidence="28">
    <location>
        <begin position="1"/>
        <end position="114"/>
    </location>
</feature>
<evidence type="ECO:0000256" key="12">
    <source>
        <dbReference type="ARBA" id="ARBA00023157"/>
    </source>
</evidence>
<accession>A0A5A9P3T5</accession>
<dbReference type="SUPFAM" id="SSF56436">
    <property type="entry name" value="C-type lectin-like"/>
    <property type="match status" value="3"/>
</dbReference>
<evidence type="ECO:0000256" key="21">
    <source>
        <dbReference type="ARBA" id="ARBA00044266"/>
    </source>
</evidence>
<evidence type="ECO:0000256" key="19">
    <source>
        <dbReference type="ARBA" id="ARBA00044230"/>
    </source>
</evidence>
<dbReference type="SMART" id="SM00445">
    <property type="entry name" value="LINK"/>
    <property type="match status" value="2"/>
</dbReference>